<dbReference type="InterPro" id="IPR052344">
    <property type="entry name" value="Transposase-related"/>
</dbReference>
<name>A0A227KRL7_9BURK</name>
<feature type="region of interest" description="Disordered" evidence="1">
    <location>
        <begin position="47"/>
        <end position="68"/>
    </location>
</feature>
<dbReference type="InterPro" id="IPR004291">
    <property type="entry name" value="Transposase_IS66_central"/>
</dbReference>
<dbReference type="GeneID" id="78363352"/>
<dbReference type="Pfam" id="PF03050">
    <property type="entry name" value="DDE_Tnp_IS66"/>
    <property type="match status" value="1"/>
</dbReference>
<evidence type="ECO:0000313" key="4">
    <source>
        <dbReference type="Proteomes" id="UP000214610"/>
    </source>
</evidence>
<organism evidence="3 4">
    <name type="scientific">Turicimonas muris</name>
    <dbReference type="NCBI Taxonomy" id="1796652"/>
    <lineage>
        <taxon>Bacteria</taxon>
        <taxon>Pseudomonadati</taxon>
        <taxon>Pseudomonadota</taxon>
        <taxon>Betaproteobacteria</taxon>
        <taxon>Burkholderiales</taxon>
        <taxon>Sutterellaceae</taxon>
        <taxon>Turicimonas</taxon>
    </lineage>
</organism>
<evidence type="ECO:0000256" key="1">
    <source>
        <dbReference type="SAM" id="MobiDB-lite"/>
    </source>
</evidence>
<proteinExistence type="predicted"/>
<evidence type="ECO:0000313" key="3">
    <source>
        <dbReference type="EMBL" id="OXE51142.1"/>
    </source>
</evidence>
<dbReference type="Proteomes" id="UP000214610">
    <property type="component" value="Unassembled WGS sequence"/>
</dbReference>
<comment type="caution">
    <text evidence="3">The sequence shown here is derived from an EMBL/GenBank/DDBJ whole genome shotgun (WGS) entry which is preliminary data.</text>
</comment>
<reference evidence="4" key="1">
    <citation type="submission" date="2017-05" db="EMBL/GenBank/DDBJ databases">
        <title>Improved OligoMM genomes.</title>
        <authorList>
            <person name="Garzetti D."/>
        </authorList>
    </citation>
    <scope>NUCLEOTIDE SEQUENCE [LARGE SCALE GENOMIC DNA]</scope>
    <source>
        <strain evidence="4">YL45</strain>
    </source>
</reference>
<dbReference type="PANTHER" id="PTHR33678">
    <property type="entry name" value="BLL1576 PROTEIN"/>
    <property type="match status" value="1"/>
</dbReference>
<feature type="domain" description="Transposase IS66 central" evidence="2">
    <location>
        <begin position="163"/>
        <end position="471"/>
    </location>
</feature>
<gene>
    <name evidence="3" type="ORF">ADH67_02290</name>
</gene>
<sequence>MPRNKPGNKELRRLYTAFDRLGLKGSLDKDELLKSLADVTKKIKRYESNSEAKKPTHRGKVNNKSELSKRRVAPIHGPVASECPQCHGTNLVSLGDKSEEIKTAMYLCIDKAVQTVVKKHGHQIDFCPQCGKFVAHFHEGDDQPIYPGREISTNTVIDLTQMMVLGLPIDRAAKNFERLAKLGSNTVSYSVHQYTQTYLKQLYNALMSTLKKQSMIYSDETTWNCLQDQGRGKMAKAAKSSEGRSKNFILSLGTAGACQHKVNLYHYLKTRSAENISSVIRSDFEFDVLITDAYSAYQTVMKQHPNAKLQNCLVHFRRILLEAVRLDKFVKESAELSEEAIEERILSALKSLNPATQLTTSLYALSKIFTCEHLKKQKAPGSTDYFELHQLQNQLFDIIDAEIKNAAKDRLIEKGAKQTSPIGDLIAKARVYYLNNKEFLRTFLLDPVIPIDTNPVERLIRAIASYRKTCPYKHSAEYTQSMCIIMSVYATLSANGIEDPANWLRIYSTKLYKHMLENALYLASKANNPDDKTELLKKRIRKENKVGSSADKSCALTEENLVAGFDFERYATSIFSVI</sequence>
<evidence type="ECO:0000259" key="2">
    <source>
        <dbReference type="Pfam" id="PF03050"/>
    </source>
</evidence>
<keyword evidence="4" id="KW-1185">Reference proteome</keyword>
<dbReference type="AlphaFoldDB" id="A0A227KRL7"/>
<dbReference type="RefSeq" id="WP_084081414.1">
    <property type="nucleotide sequence ID" value="NZ_CAPFQK010000004.1"/>
</dbReference>
<dbReference type="PANTHER" id="PTHR33678:SF2">
    <property type="match status" value="1"/>
</dbReference>
<protein>
    <recommendedName>
        <fullName evidence="2">Transposase IS66 central domain-containing protein</fullName>
    </recommendedName>
</protein>
<dbReference type="EMBL" id="NHMP01000001">
    <property type="protein sequence ID" value="OXE51142.1"/>
    <property type="molecule type" value="Genomic_DNA"/>
</dbReference>
<accession>A0A227KRL7</accession>